<keyword evidence="3" id="KW-1185">Reference proteome</keyword>
<gene>
    <name evidence="2" type="ORF">FE782_01530</name>
</gene>
<dbReference type="Pfam" id="PF08909">
    <property type="entry name" value="DUF1854"/>
    <property type="match status" value="1"/>
</dbReference>
<sequence length="165" mass="19163">MAESFDIRILGPNDAYFSRNKGGVLQGVIDGKPYGELVVYRAFPFRYATEYISVRDAKGEELGIVRDIAELNEESVAELTKELQYRYFLPKVTRVDSVKFKSDLWLWELQTHLGPTRMAMRNLHEHLQYPGDRRVILTDLGGKRCEITDWQALDSHSRRQLEEVL</sequence>
<protein>
    <submittedName>
        <fullName evidence="2">DUF1854 domain-containing protein</fullName>
    </submittedName>
</protein>
<name>A0A5R9GHT9_9BACL</name>
<evidence type="ECO:0000313" key="3">
    <source>
        <dbReference type="Proteomes" id="UP000309676"/>
    </source>
</evidence>
<evidence type="ECO:0000259" key="1">
    <source>
        <dbReference type="Pfam" id="PF08909"/>
    </source>
</evidence>
<dbReference type="Proteomes" id="UP000309676">
    <property type="component" value="Unassembled WGS sequence"/>
</dbReference>
<dbReference type="OrthoDB" id="2852740at2"/>
<dbReference type="InterPro" id="IPR015005">
    <property type="entry name" value="DUF1854"/>
</dbReference>
<reference evidence="2 3" key="1">
    <citation type="submission" date="2019-05" db="EMBL/GenBank/DDBJ databases">
        <authorList>
            <person name="Narsing Rao M.P."/>
            <person name="Li W.J."/>
        </authorList>
    </citation>
    <scope>NUCLEOTIDE SEQUENCE [LARGE SCALE GENOMIC DNA]</scope>
    <source>
        <strain evidence="2 3">SYSU_K30003</strain>
    </source>
</reference>
<organism evidence="2 3">
    <name type="scientific">Paenibacillus antri</name>
    <dbReference type="NCBI Taxonomy" id="2582848"/>
    <lineage>
        <taxon>Bacteria</taxon>
        <taxon>Bacillati</taxon>
        <taxon>Bacillota</taxon>
        <taxon>Bacilli</taxon>
        <taxon>Bacillales</taxon>
        <taxon>Paenibacillaceae</taxon>
        <taxon>Paenibacillus</taxon>
    </lineage>
</organism>
<comment type="caution">
    <text evidence="2">The sequence shown here is derived from an EMBL/GenBank/DDBJ whole genome shotgun (WGS) entry which is preliminary data.</text>
</comment>
<evidence type="ECO:0000313" key="2">
    <source>
        <dbReference type="EMBL" id="TLS54056.1"/>
    </source>
</evidence>
<dbReference type="RefSeq" id="WP_138192400.1">
    <property type="nucleotide sequence ID" value="NZ_VCIW01000001.1"/>
</dbReference>
<proteinExistence type="predicted"/>
<dbReference type="AlphaFoldDB" id="A0A5R9GHT9"/>
<feature type="domain" description="DUF1854" evidence="1">
    <location>
        <begin position="36"/>
        <end position="163"/>
    </location>
</feature>
<dbReference type="EMBL" id="VCIW01000001">
    <property type="protein sequence ID" value="TLS54056.1"/>
    <property type="molecule type" value="Genomic_DNA"/>
</dbReference>
<accession>A0A5R9GHT9</accession>